<evidence type="ECO:0000256" key="1">
    <source>
        <dbReference type="SAM" id="Phobius"/>
    </source>
</evidence>
<keyword evidence="1" id="KW-1133">Transmembrane helix</keyword>
<name>A0A1F5VID0_9BACT</name>
<sequence>MLTKTRRRILFYSSIFVFFVAAIPILLYSFGYGISRDFKISKTGGIFIQTSEAGADVFVGSKHKRTSLLGKSGLIKNLVPGIYKVSVRKEGFWDWEKSLDVFSETVTARTVLLVPRNPSGKILGTTTPQIKKTKPPYASIKKFWAIPKTEDFIILGEDKKFYKNKESFDIYQEFGTTTAEILLSKRESIFDETFSRVIYWDKNSINSYWFADLDQMPQWEKQLKIGDLEPRATKLFQTNKAIRAVAQYPGWPDWLIIAVSDGVWATEMDSYGGQNSFPIYQGKEPKIISIESEQSIIFDDGNYLEIFLPS</sequence>
<proteinExistence type="predicted"/>
<keyword evidence="1" id="KW-0472">Membrane</keyword>
<gene>
    <name evidence="3" type="ORF">A2834_03760</name>
</gene>
<organism evidence="3 4">
    <name type="scientific">Candidatus Giovannonibacteria bacterium RIFCSPHIGHO2_01_FULL_45_23</name>
    <dbReference type="NCBI Taxonomy" id="1798325"/>
    <lineage>
        <taxon>Bacteria</taxon>
        <taxon>Candidatus Giovannoniibacteriota</taxon>
    </lineage>
</organism>
<keyword evidence="1" id="KW-0812">Transmembrane</keyword>
<accession>A0A1F5VID0</accession>
<feature type="domain" description="PEGA" evidence="2">
    <location>
        <begin position="44"/>
        <end position="115"/>
    </location>
</feature>
<evidence type="ECO:0000313" key="4">
    <source>
        <dbReference type="Proteomes" id="UP000179251"/>
    </source>
</evidence>
<dbReference type="AlphaFoldDB" id="A0A1F5VID0"/>
<dbReference type="Proteomes" id="UP000179251">
    <property type="component" value="Unassembled WGS sequence"/>
</dbReference>
<dbReference type="InterPro" id="IPR013229">
    <property type="entry name" value="PEGA"/>
</dbReference>
<reference evidence="3 4" key="1">
    <citation type="journal article" date="2016" name="Nat. Commun.">
        <title>Thousands of microbial genomes shed light on interconnected biogeochemical processes in an aquifer system.</title>
        <authorList>
            <person name="Anantharaman K."/>
            <person name="Brown C.T."/>
            <person name="Hug L.A."/>
            <person name="Sharon I."/>
            <person name="Castelle C.J."/>
            <person name="Probst A.J."/>
            <person name="Thomas B.C."/>
            <person name="Singh A."/>
            <person name="Wilkins M.J."/>
            <person name="Karaoz U."/>
            <person name="Brodie E.L."/>
            <person name="Williams K.H."/>
            <person name="Hubbard S.S."/>
            <person name="Banfield J.F."/>
        </authorList>
    </citation>
    <scope>NUCLEOTIDE SEQUENCE [LARGE SCALE GENOMIC DNA]</scope>
</reference>
<dbReference type="Pfam" id="PF08308">
    <property type="entry name" value="PEGA"/>
    <property type="match status" value="1"/>
</dbReference>
<dbReference type="EMBL" id="MFHD01000005">
    <property type="protein sequence ID" value="OGF63223.1"/>
    <property type="molecule type" value="Genomic_DNA"/>
</dbReference>
<evidence type="ECO:0000313" key="3">
    <source>
        <dbReference type="EMBL" id="OGF63223.1"/>
    </source>
</evidence>
<evidence type="ECO:0000259" key="2">
    <source>
        <dbReference type="Pfam" id="PF08308"/>
    </source>
</evidence>
<comment type="caution">
    <text evidence="3">The sequence shown here is derived from an EMBL/GenBank/DDBJ whole genome shotgun (WGS) entry which is preliminary data.</text>
</comment>
<protein>
    <recommendedName>
        <fullName evidence="2">PEGA domain-containing protein</fullName>
    </recommendedName>
</protein>
<feature type="transmembrane region" description="Helical" evidence="1">
    <location>
        <begin position="9"/>
        <end position="31"/>
    </location>
</feature>
<dbReference type="STRING" id="1798325.A2834_03760"/>